<dbReference type="Pfam" id="PF10983">
    <property type="entry name" value="DUF2793"/>
    <property type="match status" value="1"/>
</dbReference>
<proteinExistence type="predicted"/>
<dbReference type="EMBL" id="JAASQP010000001">
    <property type="protein sequence ID" value="NIJ23740.1"/>
    <property type="molecule type" value="Genomic_DNA"/>
</dbReference>
<evidence type="ECO:0000313" key="2">
    <source>
        <dbReference type="Proteomes" id="UP000788153"/>
    </source>
</evidence>
<dbReference type="InterPro" id="IPR021251">
    <property type="entry name" value="DUF2793"/>
</dbReference>
<name>A0ABX0U0X2_9SPHN</name>
<keyword evidence="2" id="KW-1185">Reference proteome</keyword>
<organism evidence="1 2">
    <name type="scientific">Sphingomonas japonica</name>
    <dbReference type="NCBI Taxonomy" id="511662"/>
    <lineage>
        <taxon>Bacteria</taxon>
        <taxon>Pseudomonadati</taxon>
        <taxon>Pseudomonadota</taxon>
        <taxon>Alphaproteobacteria</taxon>
        <taxon>Sphingomonadales</taxon>
        <taxon>Sphingomonadaceae</taxon>
        <taxon>Sphingomonas</taxon>
    </lineage>
</organism>
<evidence type="ECO:0008006" key="3">
    <source>
        <dbReference type="Google" id="ProtNLM"/>
    </source>
</evidence>
<sequence length="167" mass="17458">MSETTSRWALPLLHAGQAQKETTHNEALMRIDMMLHASVEAIGVLAPPAEVEPGQSWIVGDGTTGAWGGRDGQLATWTEGGWRYVAPQQGMRVWSRADGVWADRIDGGWTIGIVTAGAIRIAGQQVVGARSASVPIPDGGAVIDAEARAAIAGIIDRLASHGLVESG</sequence>
<protein>
    <recommendedName>
        <fullName evidence="3">DUF2793 domain-containing protein</fullName>
    </recommendedName>
</protein>
<reference evidence="1 2" key="1">
    <citation type="submission" date="2020-03" db="EMBL/GenBank/DDBJ databases">
        <title>Genomic Encyclopedia of Type Strains, Phase IV (KMG-IV): sequencing the most valuable type-strain genomes for metagenomic binning, comparative biology and taxonomic classification.</title>
        <authorList>
            <person name="Goeker M."/>
        </authorList>
    </citation>
    <scope>NUCLEOTIDE SEQUENCE [LARGE SCALE GENOMIC DNA]</scope>
    <source>
        <strain evidence="1 2">DSM 22753</strain>
    </source>
</reference>
<dbReference type="Proteomes" id="UP000788153">
    <property type="component" value="Unassembled WGS sequence"/>
</dbReference>
<comment type="caution">
    <text evidence="1">The sequence shown here is derived from an EMBL/GenBank/DDBJ whole genome shotgun (WGS) entry which is preliminary data.</text>
</comment>
<dbReference type="RefSeq" id="WP_140231357.1">
    <property type="nucleotide sequence ID" value="NZ_BAAAEV010000001.1"/>
</dbReference>
<gene>
    <name evidence="1" type="ORF">FHT01_001282</name>
</gene>
<accession>A0ABX0U0X2</accession>
<evidence type="ECO:0000313" key="1">
    <source>
        <dbReference type="EMBL" id="NIJ23740.1"/>
    </source>
</evidence>